<dbReference type="PROSITE" id="PS51707">
    <property type="entry name" value="CYTH"/>
    <property type="match status" value="1"/>
</dbReference>
<reference evidence="3" key="1">
    <citation type="submission" date="2017-01" db="EMBL/GenBank/DDBJ databases">
        <authorList>
            <person name="Varghese N."/>
            <person name="Submissions S."/>
        </authorList>
    </citation>
    <scope>NUCLEOTIDE SEQUENCE [LARGE SCALE GENOMIC DNA]</scope>
    <source>
        <strain evidence="3">DSM 24913</strain>
    </source>
</reference>
<dbReference type="AlphaFoldDB" id="A0A1N7JJI3"/>
<keyword evidence="3" id="KW-1185">Reference proteome</keyword>
<evidence type="ECO:0000259" key="1">
    <source>
        <dbReference type="PROSITE" id="PS51707"/>
    </source>
</evidence>
<gene>
    <name evidence="2" type="ORF">SAMN05421686_10256</name>
</gene>
<dbReference type="SUPFAM" id="SSF55154">
    <property type="entry name" value="CYTH-like phosphatases"/>
    <property type="match status" value="1"/>
</dbReference>
<sequence length="338" mass="37559">MAKEIELKLRLQPEDIPALVSWLDNEATATGQKTLNNDYFDTPELALAAAHSALRIRSTNSGFEQTFKARSQSNSAVQIRHEWNWPLPERQLDPSLLALPEVQACWPEPAARDQLQTVFSTDFERRSWLYTAADDSEIEVVIDQGSILANGQSEPLCELELELVSGDDTAMWPLSEALHDVAPMWLSDISKAERGYRLAGVGSALFHGATIDAEGAGLPELAFDLQRALEYYLWSDGDLQAIWQSGYPLARLMSKESVLWQLLDKSLAMKSEHLLKDKAAAKALTRAVQQVAGMCTESQPGRESIRDRWDEARSQVGDVIECSETSSLSASLKQLLKD</sequence>
<dbReference type="RefSeq" id="WP_076514233.1">
    <property type="nucleotide sequence ID" value="NZ_FTOH01000002.1"/>
</dbReference>
<dbReference type="EMBL" id="FTOH01000002">
    <property type="protein sequence ID" value="SIS49421.1"/>
    <property type="molecule type" value="Genomic_DNA"/>
</dbReference>
<name>A0A1N7JJI3_9GAMM</name>
<dbReference type="SMART" id="SM01118">
    <property type="entry name" value="CYTH"/>
    <property type="match status" value="1"/>
</dbReference>
<dbReference type="GO" id="GO:0046872">
    <property type="term" value="F:metal ion binding"/>
    <property type="evidence" value="ECO:0007669"/>
    <property type="project" value="TreeGrafter"/>
</dbReference>
<proteinExistence type="predicted"/>
<dbReference type="InterPro" id="IPR023577">
    <property type="entry name" value="CYTH_domain"/>
</dbReference>
<accession>A0A1N7JJI3</accession>
<dbReference type="Pfam" id="PF01928">
    <property type="entry name" value="CYTH"/>
    <property type="match status" value="1"/>
</dbReference>
<evidence type="ECO:0000313" key="2">
    <source>
        <dbReference type="EMBL" id="SIS49421.1"/>
    </source>
</evidence>
<feature type="domain" description="CYTH" evidence="1">
    <location>
        <begin position="2"/>
        <end position="202"/>
    </location>
</feature>
<protein>
    <submittedName>
        <fullName evidence="2">CYTH domain-containing protein</fullName>
    </submittedName>
</protein>
<dbReference type="GO" id="GO:0050355">
    <property type="term" value="F:inorganic triphosphate phosphatase activity"/>
    <property type="evidence" value="ECO:0007669"/>
    <property type="project" value="InterPro"/>
</dbReference>
<dbReference type="InterPro" id="IPR033469">
    <property type="entry name" value="CYTH-like_dom_sf"/>
</dbReference>
<dbReference type="InterPro" id="IPR039013">
    <property type="entry name" value="YgiF"/>
</dbReference>
<dbReference type="OrthoDB" id="3034217at2"/>
<dbReference type="PANTHER" id="PTHR39569:SF1">
    <property type="entry name" value="INORGANIC TRIPHOSPHATASE"/>
    <property type="match status" value="1"/>
</dbReference>
<organism evidence="2 3">
    <name type="scientific">Thalassolituus maritimus</name>
    <dbReference type="NCBI Taxonomy" id="484498"/>
    <lineage>
        <taxon>Bacteria</taxon>
        <taxon>Pseudomonadati</taxon>
        <taxon>Pseudomonadota</taxon>
        <taxon>Gammaproteobacteria</taxon>
        <taxon>Oceanospirillales</taxon>
        <taxon>Oceanospirillaceae</taxon>
        <taxon>Thalassolituus</taxon>
    </lineage>
</organism>
<dbReference type="Proteomes" id="UP000185639">
    <property type="component" value="Unassembled WGS sequence"/>
</dbReference>
<evidence type="ECO:0000313" key="3">
    <source>
        <dbReference type="Proteomes" id="UP000185639"/>
    </source>
</evidence>
<dbReference type="Gene3D" id="2.40.320.10">
    <property type="entry name" value="Hypothetical Protein Pfu-838710-001"/>
    <property type="match status" value="1"/>
</dbReference>
<dbReference type="PANTHER" id="PTHR39569">
    <property type="entry name" value="INORGANIC TRIPHOSPHATASE"/>
    <property type="match status" value="1"/>
</dbReference>
<dbReference type="STRING" id="484498.SAMN05421686_10256"/>